<reference evidence="2 3" key="1">
    <citation type="journal article" date="2018" name="IMA Fungus">
        <title>IMA Genome-F 9: Draft genome sequence of Annulohypoxylon stygium, Aspergillus mulundensis, Berkeleyomyces basicola (syn. Thielaviopsis basicola), Ceratocystis smalleyi, two Cercospora beticola strains, Coleophoma cylindrospora, Fusarium fracticaudum, Phialophora cf. hyalina, and Morchella septimelata.</title>
        <authorList>
            <person name="Wingfield B.D."/>
            <person name="Bills G.F."/>
            <person name="Dong Y."/>
            <person name="Huang W."/>
            <person name="Nel W.J."/>
            <person name="Swalarsk-Parry B.S."/>
            <person name="Vaghefi N."/>
            <person name="Wilken P.M."/>
            <person name="An Z."/>
            <person name="de Beer Z.W."/>
            <person name="De Vos L."/>
            <person name="Chen L."/>
            <person name="Duong T.A."/>
            <person name="Gao Y."/>
            <person name="Hammerbacher A."/>
            <person name="Kikkert J.R."/>
            <person name="Li Y."/>
            <person name="Li H."/>
            <person name="Li K."/>
            <person name="Li Q."/>
            <person name="Liu X."/>
            <person name="Ma X."/>
            <person name="Naidoo K."/>
            <person name="Pethybridge S.J."/>
            <person name="Sun J."/>
            <person name="Steenkamp E.T."/>
            <person name="van der Nest M.A."/>
            <person name="van Wyk S."/>
            <person name="Wingfield M.J."/>
            <person name="Xiong C."/>
            <person name="Yue Q."/>
            <person name="Zhang X."/>
        </authorList>
    </citation>
    <scope>NUCLEOTIDE SEQUENCE [LARGE SCALE GENOMIC DNA]</scope>
    <source>
        <strain evidence="2 3">BP5796</strain>
    </source>
</reference>
<accession>A0A3D8S9B4</accession>
<gene>
    <name evidence="2" type="ORF">BP5796_04430</name>
</gene>
<keyword evidence="1" id="KW-0812">Transmembrane</keyword>
<proteinExistence type="predicted"/>
<sequence>MFSVYKLSNQKYHQVPSADLPEGRARKSKREKCRAALWNPLPWAFSTCILTFILGIQSYRHQKLSSAGTYETGFATEFSLTEVQFTGTLRYNQEGHLYIDLGPNGVRYFGEPSPEVDEAWNSLLGGQSSSRVGWKHRLTIGTDVWNVGITKEEAESIDTSYPSVAG</sequence>
<name>A0A3D8S9B4_9HELO</name>
<feature type="transmembrane region" description="Helical" evidence="1">
    <location>
        <begin position="36"/>
        <end position="56"/>
    </location>
</feature>
<dbReference type="OrthoDB" id="3687641at2759"/>
<protein>
    <submittedName>
        <fullName evidence="2">Uncharacterized protein</fullName>
    </submittedName>
</protein>
<keyword evidence="1" id="KW-0472">Membrane</keyword>
<evidence type="ECO:0000313" key="2">
    <source>
        <dbReference type="EMBL" id="RDW82939.1"/>
    </source>
</evidence>
<keyword evidence="3" id="KW-1185">Reference proteome</keyword>
<comment type="caution">
    <text evidence="2">The sequence shown here is derived from an EMBL/GenBank/DDBJ whole genome shotgun (WGS) entry which is preliminary data.</text>
</comment>
<keyword evidence="1" id="KW-1133">Transmembrane helix</keyword>
<evidence type="ECO:0000256" key="1">
    <source>
        <dbReference type="SAM" id="Phobius"/>
    </source>
</evidence>
<organism evidence="2 3">
    <name type="scientific">Coleophoma crateriformis</name>
    <dbReference type="NCBI Taxonomy" id="565419"/>
    <lineage>
        <taxon>Eukaryota</taxon>
        <taxon>Fungi</taxon>
        <taxon>Dikarya</taxon>
        <taxon>Ascomycota</taxon>
        <taxon>Pezizomycotina</taxon>
        <taxon>Leotiomycetes</taxon>
        <taxon>Helotiales</taxon>
        <taxon>Dermateaceae</taxon>
        <taxon>Coleophoma</taxon>
    </lineage>
</organism>
<dbReference type="AlphaFoldDB" id="A0A3D8S9B4"/>
<dbReference type="EMBL" id="PDLN01000006">
    <property type="protein sequence ID" value="RDW82939.1"/>
    <property type="molecule type" value="Genomic_DNA"/>
</dbReference>
<dbReference type="Proteomes" id="UP000256328">
    <property type="component" value="Unassembled WGS sequence"/>
</dbReference>
<evidence type="ECO:0000313" key="3">
    <source>
        <dbReference type="Proteomes" id="UP000256328"/>
    </source>
</evidence>